<accession>A0ABW3RGL8</accession>
<protein>
    <submittedName>
        <fullName evidence="3">Uncharacterized protein</fullName>
    </submittedName>
</protein>
<dbReference type="Proteomes" id="UP001597205">
    <property type="component" value="Unassembled WGS sequence"/>
</dbReference>
<proteinExistence type="predicted"/>
<reference evidence="4" key="1">
    <citation type="journal article" date="2019" name="Int. J. Syst. Evol. Microbiol.">
        <title>The Global Catalogue of Microorganisms (GCM) 10K type strain sequencing project: providing services to taxonomists for standard genome sequencing and annotation.</title>
        <authorList>
            <consortium name="The Broad Institute Genomics Platform"/>
            <consortium name="The Broad Institute Genome Sequencing Center for Infectious Disease"/>
            <person name="Wu L."/>
            <person name="Ma J."/>
        </authorList>
    </citation>
    <scope>NUCLEOTIDE SEQUENCE [LARGE SCALE GENOMIC DNA]</scope>
    <source>
        <strain evidence="4">CCUG 52468</strain>
    </source>
</reference>
<evidence type="ECO:0000313" key="4">
    <source>
        <dbReference type="Proteomes" id="UP001597205"/>
    </source>
</evidence>
<name>A0ABW3RGL8_9SPHI</name>
<evidence type="ECO:0000313" key="3">
    <source>
        <dbReference type="EMBL" id="MFD1164038.1"/>
    </source>
</evidence>
<dbReference type="RefSeq" id="WP_380894338.1">
    <property type="nucleotide sequence ID" value="NZ_JBHTKY010000001.1"/>
</dbReference>
<comment type="caution">
    <text evidence="3">The sequence shown here is derived from an EMBL/GenBank/DDBJ whole genome shotgun (WGS) entry which is preliminary data.</text>
</comment>
<evidence type="ECO:0000256" key="2">
    <source>
        <dbReference type="SAM" id="SignalP"/>
    </source>
</evidence>
<sequence length="488" mass="54474">MYKFKFTISAVLVLAFFLFTTCTKKGLGDDPDGPEGPDGPDKPNSKNEVTISKSSGLPGEAIELKFDFKLEKERYPIKFGTESIEVIRLADSTGVIYIPPVAPKEYFIDLQGVKANLQVPFEVSQYSFSTSESVLKQEIYGLTGGLFSDQTRFKIMQQKFEEGLQKMNQEDRNIYLHVYRNLIKQTLNEQESAKFSNLGFNDIAKIAVRENLNLPLIAKANTMSYLKASNTMLEDDYEALFMKPAVKYSHIMKGIVIWALGHVIVTEATSIAGRIWGPVAVIAGTTISIGGAIVIMGLIDNAIAAVKLLYSNIAIVFTEDFSDAKMQAGRSHTKANTNPSEQKMDFKVGKPLGSNIKFNFYSFSILMKDKTQSSILNSMLEIYERVLPPYTKVYSLGDRVLSFFQIKDVFVKPESLIPQSSNSAERNVRSSQIRIENISNTNIQINHKDGAQGIIFEATATGISQKVDFTFDIFFEQPLIGIMAKKTY</sequence>
<keyword evidence="4" id="KW-1185">Reference proteome</keyword>
<keyword evidence="2" id="KW-0732">Signal</keyword>
<feature type="chain" id="PRO_5046479506" evidence="2">
    <location>
        <begin position="25"/>
        <end position="488"/>
    </location>
</feature>
<evidence type="ECO:0000256" key="1">
    <source>
        <dbReference type="SAM" id="MobiDB-lite"/>
    </source>
</evidence>
<organism evidence="3 4">
    <name type="scientific">Sphingobacterium daejeonense</name>
    <dbReference type="NCBI Taxonomy" id="371142"/>
    <lineage>
        <taxon>Bacteria</taxon>
        <taxon>Pseudomonadati</taxon>
        <taxon>Bacteroidota</taxon>
        <taxon>Sphingobacteriia</taxon>
        <taxon>Sphingobacteriales</taxon>
        <taxon>Sphingobacteriaceae</taxon>
        <taxon>Sphingobacterium</taxon>
    </lineage>
</organism>
<gene>
    <name evidence="3" type="ORF">ACFQ2C_00310</name>
</gene>
<dbReference type="EMBL" id="JBHTKY010000001">
    <property type="protein sequence ID" value="MFD1164038.1"/>
    <property type="molecule type" value="Genomic_DNA"/>
</dbReference>
<feature type="signal peptide" evidence="2">
    <location>
        <begin position="1"/>
        <end position="24"/>
    </location>
</feature>
<feature type="region of interest" description="Disordered" evidence="1">
    <location>
        <begin position="28"/>
        <end position="53"/>
    </location>
</feature>